<dbReference type="PANTHER" id="PTHR43776:SF7">
    <property type="entry name" value="D,D-DIPEPTIDE TRANSPORT ATP-BINDING PROTEIN DDPF-RELATED"/>
    <property type="match status" value="1"/>
</dbReference>
<gene>
    <name evidence="6" type="ORF">DXC81_08815</name>
</gene>
<dbReference type="SUPFAM" id="SSF52540">
    <property type="entry name" value="P-loop containing nucleoside triphosphate hydrolases"/>
    <property type="match status" value="1"/>
</dbReference>
<evidence type="ECO:0000256" key="2">
    <source>
        <dbReference type="ARBA" id="ARBA00022448"/>
    </source>
</evidence>
<proteinExistence type="inferred from homology"/>
<evidence type="ECO:0000256" key="1">
    <source>
        <dbReference type="ARBA" id="ARBA00005417"/>
    </source>
</evidence>
<comment type="similarity">
    <text evidence="1">Belongs to the ABC transporter superfamily.</text>
</comment>
<dbReference type="InterPro" id="IPR003439">
    <property type="entry name" value="ABC_transporter-like_ATP-bd"/>
</dbReference>
<dbReference type="PROSITE" id="PS00211">
    <property type="entry name" value="ABC_TRANSPORTER_1"/>
    <property type="match status" value="1"/>
</dbReference>
<dbReference type="Pfam" id="PF00005">
    <property type="entry name" value="ABC_tran"/>
    <property type="match status" value="1"/>
</dbReference>
<protein>
    <submittedName>
        <fullName evidence="6">ATP-binding cassette domain-containing protein</fullName>
    </submittedName>
</protein>
<keyword evidence="3" id="KW-0547">Nucleotide-binding</keyword>
<evidence type="ECO:0000259" key="5">
    <source>
        <dbReference type="PROSITE" id="PS50893"/>
    </source>
</evidence>
<dbReference type="Proteomes" id="UP000260943">
    <property type="component" value="Unassembled WGS sequence"/>
</dbReference>
<dbReference type="RefSeq" id="WP_117680063.1">
    <property type="nucleotide sequence ID" value="NZ_JAQCWE010000005.1"/>
</dbReference>
<dbReference type="SMART" id="SM00382">
    <property type="entry name" value="AAA"/>
    <property type="match status" value="1"/>
</dbReference>
<dbReference type="GO" id="GO:0055085">
    <property type="term" value="P:transmembrane transport"/>
    <property type="evidence" value="ECO:0007669"/>
    <property type="project" value="UniProtKB-ARBA"/>
</dbReference>
<dbReference type="PANTHER" id="PTHR43776">
    <property type="entry name" value="TRANSPORT ATP-BINDING PROTEIN"/>
    <property type="match status" value="1"/>
</dbReference>
<feature type="domain" description="ABC transporter" evidence="5">
    <location>
        <begin position="3"/>
        <end position="207"/>
    </location>
</feature>
<dbReference type="GO" id="GO:0005524">
    <property type="term" value="F:ATP binding"/>
    <property type="evidence" value="ECO:0007669"/>
    <property type="project" value="UniProtKB-KW"/>
</dbReference>
<evidence type="ECO:0000256" key="4">
    <source>
        <dbReference type="ARBA" id="ARBA00022840"/>
    </source>
</evidence>
<dbReference type="InterPro" id="IPR003593">
    <property type="entry name" value="AAA+_ATPase"/>
</dbReference>
<evidence type="ECO:0000256" key="3">
    <source>
        <dbReference type="ARBA" id="ARBA00022741"/>
    </source>
</evidence>
<keyword evidence="4 6" id="KW-0067">ATP-binding</keyword>
<dbReference type="PROSITE" id="PS50893">
    <property type="entry name" value="ABC_TRANSPORTER_2"/>
    <property type="match status" value="1"/>
</dbReference>
<evidence type="ECO:0000313" key="7">
    <source>
        <dbReference type="Proteomes" id="UP000260943"/>
    </source>
</evidence>
<accession>A0A3E4QPT3</accession>
<dbReference type="InterPro" id="IPR027417">
    <property type="entry name" value="P-loop_NTPase"/>
</dbReference>
<dbReference type="InterPro" id="IPR050319">
    <property type="entry name" value="ABC_transp_ATP-bind"/>
</dbReference>
<dbReference type="InterPro" id="IPR017871">
    <property type="entry name" value="ABC_transporter-like_CS"/>
</dbReference>
<dbReference type="AlphaFoldDB" id="A0A3E4QPT3"/>
<reference evidence="6 7" key="1">
    <citation type="submission" date="2018-08" db="EMBL/GenBank/DDBJ databases">
        <title>A genome reference for cultivated species of the human gut microbiota.</title>
        <authorList>
            <person name="Zou Y."/>
            <person name="Xue W."/>
            <person name="Luo G."/>
        </authorList>
    </citation>
    <scope>NUCLEOTIDE SEQUENCE [LARGE SCALE GENOMIC DNA]</scope>
    <source>
        <strain evidence="6 7">TF08-14</strain>
    </source>
</reference>
<comment type="caution">
    <text evidence="6">The sequence shown here is derived from an EMBL/GenBank/DDBJ whole genome shotgun (WGS) entry which is preliminary data.</text>
</comment>
<keyword evidence="2" id="KW-0813">Transport</keyword>
<evidence type="ECO:0000313" key="6">
    <source>
        <dbReference type="EMBL" id="RGL08210.1"/>
    </source>
</evidence>
<sequence>MALIASGIAYRHPCGDMLFSNIDLTVNPGERVAISAPSGTGKTTLCRILAGYLRPSQGTVEIDGANIESFAGRPMPVQLLWQQPELAFDPRARVSRSLEDAGAVSKQSLERLLDRFDAKASWLNRYPHELSGGELMRLSMVRALLVDPAYLIADEATAMLDAVTQAQLMGEMVRLTEEGLGLIFVSHSPSLVRRVSTRVLSLIDTPL</sequence>
<dbReference type="EMBL" id="QSRJ01000011">
    <property type="protein sequence ID" value="RGL08210.1"/>
    <property type="molecule type" value="Genomic_DNA"/>
</dbReference>
<name>A0A3E4QPT3_9ACTN</name>
<dbReference type="Gene3D" id="3.40.50.300">
    <property type="entry name" value="P-loop containing nucleotide triphosphate hydrolases"/>
    <property type="match status" value="1"/>
</dbReference>
<dbReference type="GO" id="GO:0016887">
    <property type="term" value="F:ATP hydrolysis activity"/>
    <property type="evidence" value="ECO:0007669"/>
    <property type="project" value="InterPro"/>
</dbReference>
<organism evidence="6 7">
    <name type="scientific">Collinsella tanakaei</name>
    <dbReference type="NCBI Taxonomy" id="626935"/>
    <lineage>
        <taxon>Bacteria</taxon>
        <taxon>Bacillati</taxon>
        <taxon>Actinomycetota</taxon>
        <taxon>Coriobacteriia</taxon>
        <taxon>Coriobacteriales</taxon>
        <taxon>Coriobacteriaceae</taxon>
        <taxon>Collinsella</taxon>
    </lineage>
</organism>